<dbReference type="NCBIfam" id="TIGR00363">
    <property type="entry name" value="MetQ/NlpA family lipoprotein"/>
    <property type="match status" value="1"/>
</dbReference>
<dbReference type="Proteomes" id="UP000197781">
    <property type="component" value="Chromosome"/>
</dbReference>
<sequence>MKKLVVSVLSTVLAFSLAACGGKTETAPAPAEGGQKEVTLKVGASPVPHAAILKFIQPKLKEQGVNLEVQEFTDYVQPNVQVNEKQLDANFFQHKPYLEDFNKGQNMNLVPVVAVHIEPFGAYSKKIKSVDELADGATIALPNDPTNSGRALALLEKNGVIKLKEGAGISGTVKDVVENKKNLKFKEVEAAMLPRVLEEVDLALINTNYALEAKLVPTKDALFIEDKDSPYANFLVARPDNKDSEAIQKLAKELNSPEVKKFIEDEYKGAIMPAF</sequence>
<evidence type="ECO:0000256" key="3">
    <source>
        <dbReference type="ARBA" id="ARBA00023136"/>
    </source>
</evidence>
<evidence type="ECO:0000313" key="10">
    <source>
        <dbReference type="Proteomes" id="UP000197781"/>
    </source>
</evidence>
<evidence type="ECO:0000256" key="4">
    <source>
        <dbReference type="ARBA" id="ARBA00023139"/>
    </source>
</evidence>
<dbReference type="CDD" id="cd13597">
    <property type="entry name" value="PBP2_lipoprotein_Tp32"/>
    <property type="match status" value="1"/>
</dbReference>
<evidence type="ECO:0000313" key="9">
    <source>
        <dbReference type="EMBL" id="ASJ56997.1"/>
    </source>
</evidence>
<protein>
    <recommendedName>
        <fullName evidence="6">Lipoprotein</fullName>
    </recommendedName>
</protein>
<dbReference type="PANTHER" id="PTHR30429">
    <property type="entry name" value="D-METHIONINE-BINDING LIPOPROTEIN METQ"/>
    <property type="match status" value="1"/>
</dbReference>
<dbReference type="RefSeq" id="WP_088910474.1">
    <property type="nucleotide sequence ID" value="NZ_CP018145.1"/>
</dbReference>
<feature type="lipid moiety-binding region" description="S-diacylglycerol cysteine" evidence="7">
    <location>
        <position position="20"/>
    </location>
</feature>
<dbReference type="PROSITE" id="PS51257">
    <property type="entry name" value="PROKAR_LIPOPROTEIN"/>
    <property type="match status" value="1"/>
</dbReference>
<dbReference type="GO" id="GO:0016020">
    <property type="term" value="C:membrane"/>
    <property type="evidence" value="ECO:0007669"/>
    <property type="project" value="UniProtKB-SubCell"/>
</dbReference>
<dbReference type="PANTHER" id="PTHR30429:SF0">
    <property type="entry name" value="METHIONINE-BINDING LIPOPROTEIN METQ"/>
    <property type="match status" value="1"/>
</dbReference>
<evidence type="ECO:0000256" key="1">
    <source>
        <dbReference type="ARBA" id="ARBA00004635"/>
    </source>
</evidence>
<accession>A0A220MPF9</accession>
<keyword evidence="5 6" id="KW-0449">Lipoprotein</keyword>
<reference evidence="9 10" key="1">
    <citation type="submission" date="2016-11" db="EMBL/GenBank/DDBJ databases">
        <authorList>
            <person name="Jaros S."/>
            <person name="Januszkiewicz K."/>
            <person name="Wedrychowicz H."/>
        </authorList>
    </citation>
    <scope>NUCLEOTIDE SEQUENCE [LARGE SCALE GENOMIC DNA]</scope>
    <source>
        <strain evidence="9 10">NF2</strain>
    </source>
</reference>
<evidence type="ECO:0000256" key="6">
    <source>
        <dbReference type="PIRNR" id="PIRNR002854"/>
    </source>
</evidence>
<dbReference type="InterPro" id="IPR004872">
    <property type="entry name" value="Lipoprotein_NlpA"/>
</dbReference>
<feature type="signal peptide" evidence="8">
    <location>
        <begin position="1"/>
        <end position="18"/>
    </location>
</feature>
<comment type="similarity">
    <text evidence="6">Belongs to the nlpA lipoprotein family.</text>
</comment>
<evidence type="ECO:0000256" key="2">
    <source>
        <dbReference type="ARBA" id="ARBA00022729"/>
    </source>
</evidence>
<evidence type="ECO:0000256" key="8">
    <source>
        <dbReference type="SAM" id="SignalP"/>
    </source>
</evidence>
<dbReference type="AlphaFoldDB" id="A0A220MPF9"/>
<dbReference type="EMBL" id="CP018145">
    <property type="protein sequence ID" value="ASJ56997.1"/>
    <property type="molecule type" value="Genomic_DNA"/>
</dbReference>
<keyword evidence="2 8" id="KW-0732">Signal</keyword>
<gene>
    <name evidence="9" type="ORF">BP422_27855</name>
</gene>
<dbReference type="KEGG" id="bfm:BP422_27855"/>
<organism evidence="9 10">
    <name type="scientific">Brevibacillus formosus</name>
    <dbReference type="NCBI Taxonomy" id="54913"/>
    <lineage>
        <taxon>Bacteria</taxon>
        <taxon>Bacillati</taxon>
        <taxon>Bacillota</taxon>
        <taxon>Bacilli</taxon>
        <taxon>Bacillales</taxon>
        <taxon>Paenibacillaceae</taxon>
        <taxon>Brevibacillus</taxon>
    </lineage>
</organism>
<feature type="chain" id="PRO_5012804292" description="Lipoprotein" evidence="8">
    <location>
        <begin position="19"/>
        <end position="275"/>
    </location>
</feature>
<dbReference type="Gene3D" id="3.40.190.10">
    <property type="entry name" value="Periplasmic binding protein-like II"/>
    <property type="match status" value="2"/>
</dbReference>
<dbReference type="Pfam" id="PF03180">
    <property type="entry name" value="Lipoprotein_9"/>
    <property type="match status" value="1"/>
</dbReference>
<keyword evidence="4" id="KW-0564">Palmitate</keyword>
<evidence type="ECO:0000256" key="5">
    <source>
        <dbReference type="ARBA" id="ARBA00023288"/>
    </source>
</evidence>
<dbReference type="SUPFAM" id="SSF53850">
    <property type="entry name" value="Periplasmic binding protein-like II"/>
    <property type="match status" value="1"/>
</dbReference>
<dbReference type="PIRSF" id="PIRSF002854">
    <property type="entry name" value="MetQ"/>
    <property type="match status" value="1"/>
</dbReference>
<comment type="subcellular location">
    <subcellularLocation>
        <location evidence="1">Membrane</location>
        <topology evidence="1">Lipid-anchor</topology>
    </subcellularLocation>
</comment>
<evidence type="ECO:0000256" key="7">
    <source>
        <dbReference type="PIRSR" id="PIRSR002854-1"/>
    </source>
</evidence>
<proteinExistence type="inferred from homology"/>
<name>A0A220MPF9_9BACL</name>
<keyword evidence="3" id="KW-0472">Membrane</keyword>